<dbReference type="RefSeq" id="WP_239582887.1">
    <property type="nucleotide sequence ID" value="NZ_JAFBED010000005.1"/>
</dbReference>
<sequence length="161" mass="18634">MSIAALFIPFLMLVLLGVCLFMAGSYAKKTTSEKSRGANMIRVVYYYLILFMTLMMTIGGSVAAFMAIADIVSPPSYYQSYMEYKEMKIANKTKYDENGKPISIPEIDEDELLKEYDMVVKQDKERNKERAWNTLIKSFGWIVIPLPIFIFYQRKIRSSKE</sequence>
<reference evidence="2 3" key="1">
    <citation type="submission" date="2021-01" db="EMBL/GenBank/DDBJ databases">
        <title>Genomic Encyclopedia of Type Strains, Phase IV (KMG-IV): sequencing the most valuable type-strain genomes for metagenomic binning, comparative biology and taxonomic classification.</title>
        <authorList>
            <person name="Goeker M."/>
        </authorList>
    </citation>
    <scope>NUCLEOTIDE SEQUENCE [LARGE SCALE GENOMIC DNA]</scope>
    <source>
        <strain evidence="2 3">DSM 25879</strain>
    </source>
</reference>
<evidence type="ECO:0000256" key="1">
    <source>
        <dbReference type="SAM" id="Phobius"/>
    </source>
</evidence>
<gene>
    <name evidence="2" type="ORF">JOC95_002714</name>
</gene>
<organism evidence="2 3">
    <name type="scientific">Sutcliffiella tianshenii</name>
    <dbReference type="NCBI Taxonomy" id="1463404"/>
    <lineage>
        <taxon>Bacteria</taxon>
        <taxon>Bacillati</taxon>
        <taxon>Bacillota</taxon>
        <taxon>Bacilli</taxon>
        <taxon>Bacillales</taxon>
        <taxon>Bacillaceae</taxon>
        <taxon>Sutcliffiella</taxon>
    </lineage>
</organism>
<keyword evidence="1" id="KW-0812">Transmembrane</keyword>
<evidence type="ECO:0008006" key="4">
    <source>
        <dbReference type="Google" id="ProtNLM"/>
    </source>
</evidence>
<keyword evidence="1" id="KW-0472">Membrane</keyword>
<protein>
    <recommendedName>
        <fullName evidence="4">DUF5671 domain-containing protein</fullName>
    </recommendedName>
</protein>
<proteinExistence type="predicted"/>
<name>A0ABS2P1V3_9BACI</name>
<evidence type="ECO:0000313" key="2">
    <source>
        <dbReference type="EMBL" id="MBM7620859.1"/>
    </source>
</evidence>
<keyword evidence="3" id="KW-1185">Reference proteome</keyword>
<feature type="transmembrane region" description="Helical" evidence="1">
    <location>
        <begin position="131"/>
        <end position="152"/>
    </location>
</feature>
<evidence type="ECO:0000313" key="3">
    <source>
        <dbReference type="Proteomes" id="UP000737402"/>
    </source>
</evidence>
<dbReference type="EMBL" id="JAFBED010000005">
    <property type="protein sequence ID" value="MBM7620859.1"/>
    <property type="molecule type" value="Genomic_DNA"/>
</dbReference>
<feature type="transmembrane region" description="Helical" evidence="1">
    <location>
        <begin position="6"/>
        <end position="23"/>
    </location>
</feature>
<keyword evidence="1" id="KW-1133">Transmembrane helix</keyword>
<comment type="caution">
    <text evidence="2">The sequence shown here is derived from an EMBL/GenBank/DDBJ whole genome shotgun (WGS) entry which is preliminary data.</text>
</comment>
<feature type="transmembrane region" description="Helical" evidence="1">
    <location>
        <begin position="44"/>
        <end position="68"/>
    </location>
</feature>
<accession>A0ABS2P1V3</accession>
<dbReference type="Proteomes" id="UP000737402">
    <property type="component" value="Unassembled WGS sequence"/>
</dbReference>